<dbReference type="SMART" id="SM00382">
    <property type="entry name" value="AAA"/>
    <property type="match status" value="1"/>
</dbReference>
<dbReference type="STRING" id="574566.I0Z9V9"/>
<evidence type="ECO:0000256" key="2">
    <source>
        <dbReference type="ARBA" id="ARBA00022741"/>
    </source>
</evidence>
<dbReference type="PANTHER" id="PTHR23069">
    <property type="entry name" value="AAA DOMAIN-CONTAINING"/>
    <property type="match status" value="1"/>
</dbReference>
<feature type="domain" description="AAA+ ATPase" evidence="6">
    <location>
        <begin position="38"/>
        <end position="184"/>
    </location>
</feature>
<dbReference type="Gene3D" id="3.40.50.300">
    <property type="entry name" value="P-loop containing nucleotide triphosphate hydrolases"/>
    <property type="match status" value="1"/>
</dbReference>
<dbReference type="Proteomes" id="UP000007264">
    <property type="component" value="Unassembled WGS sequence"/>
</dbReference>
<evidence type="ECO:0000256" key="3">
    <source>
        <dbReference type="ARBA" id="ARBA00022840"/>
    </source>
</evidence>
<dbReference type="InterPro" id="IPR003960">
    <property type="entry name" value="ATPase_AAA_CS"/>
</dbReference>
<dbReference type="GO" id="GO:0045815">
    <property type="term" value="P:transcription initiation-coupled chromatin remodeling"/>
    <property type="evidence" value="ECO:0007669"/>
    <property type="project" value="TreeGrafter"/>
</dbReference>
<dbReference type="GO" id="GO:0006337">
    <property type="term" value="P:nucleosome disassembly"/>
    <property type="evidence" value="ECO:0007669"/>
    <property type="project" value="TreeGrafter"/>
</dbReference>
<dbReference type="RefSeq" id="XP_005651972.1">
    <property type="nucleotide sequence ID" value="XM_005651915.1"/>
</dbReference>
<keyword evidence="2 5" id="KW-0547">Nucleotide-binding</keyword>
<reference evidence="7 8" key="1">
    <citation type="journal article" date="2012" name="Genome Biol.">
        <title>The genome of the polar eukaryotic microalga coccomyxa subellipsoidea reveals traits of cold adaptation.</title>
        <authorList>
            <person name="Blanc G."/>
            <person name="Agarkova I."/>
            <person name="Grimwood J."/>
            <person name="Kuo A."/>
            <person name="Brueggeman A."/>
            <person name="Dunigan D."/>
            <person name="Gurnon J."/>
            <person name="Ladunga I."/>
            <person name="Lindquist E."/>
            <person name="Lucas S."/>
            <person name="Pangilinan J."/>
            <person name="Proschold T."/>
            <person name="Salamov A."/>
            <person name="Schmutz J."/>
            <person name="Weeks D."/>
            <person name="Yamada T."/>
            <person name="Claverie J.M."/>
            <person name="Grigoriev I."/>
            <person name="Van Etten J."/>
            <person name="Lomsadze A."/>
            <person name="Borodovsky M."/>
        </authorList>
    </citation>
    <scope>NUCLEOTIDE SEQUENCE [LARGE SCALE GENOMIC DNA]</scope>
    <source>
        <strain evidence="7 8">C-169</strain>
    </source>
</reference>
<dbReference type="InterPro" id="IPR045199">
    <property type="entry name" value="ATAD2-like"/>
</dbReference>
<dbReference type="GO" id="GO:0005634">
    <property type="term" value="C:nucleus"/>
    <property type="evidence" value="ECO:0007669"/>
    <property type="project" value="TreeGrafter"/>
</dbReference>
<dbReference type="InterPro" id="IPR003593">
    <property type="entry name" value="AAA+_ATPase"/>
</dbReference>
<dbReference type="SUPFAM" id="SSF52540">
    <property type="entry name" value="P-loop containing nucleoside triphosphate hydrolases"/>
    <property type="match status" value="1"/>
</dbReference>
<evidence type="ECO:0000256" key="4">
    <source>
        <dbReference type="ARBA" id="ARBA00023117"/>
    </source>
</evidence>
<dbReference type="AlphaFoldDB" id="I0Z9V9"/>
<dbReference type="GO" id="GO:0005524">
    <property type="term" value="F:ATP binding"/>
    <property type="evidence" value="ECO:0007669"/>
    <property type="project" value="UniProtKB-KW"/>
</dbReference>
<dbReference type="Pfam" id="PF00004">
    <property type="entry name" value="AAA"/>
    <property type="match status" value="1"/>
</dbReference>
<evidence type="ECO:0000313" key="7">
    <source>
        <dbReference type="EMBL" id="EIE27428.1"/>
    </source>
</evidence>
<dbReference type="GO" id="GO:0016887">
    <property type="term" value="F:ATP hydrolysis activity"/>
    <property type="evidence" value="ECO:0007669"/>
    <property type="project" value="InterPro"/>
</dbReference>
<protein>
    <submittedName>
        <fullName evidence="7">AAA-domain-containing protein</fullName>
    </submittedName>
</protein>
<sequence length="249" mass="26447">MPGWESLGGLQHVVEQLKEMVILPLLYPELFSHMRISPPRGILFHGEPGTGKTLAARALAGACARASPKPVAFFARKGADCLGKFSGEAERTLRLLFEEAAAQAPAIIFLDELDGLVPARGQAGSGGSDQIYASVVSTMLALMDGVADRGAVVVIGATNRPEAIDAALRRPGRFDREVYFGLPSTADRLEILSVHTCRWEPPPSIQLLQAVAAATQGFAGADLQALCAGAVMAAWATAAHRRRKRGKPR</sequence>
<dbReference type="InterPro" id="IPR003959">
    <property type="entry name" value="ATPase_AAA_core"/>
</dbReference>
<dbReference type="PANTHER" id="PTHR23069:SF7">
    <property type="entry name" value="P-LOOP CONTAINING NUCLEOSIDE TRIPHOSPHATE HYDROLASES SUPERFAMILY PROTEIN"/>
    <property type="match status" value="1"/>
</dbReference>
<keyword evidence="8" id="KW-1185">Reference proteome</keyword>
<accession>I0Z9V9</accession>
<dbReference type="GO" id="GO:0006334">
    <property type="term" value="P:nucleosome assembly"/>
    <property type="evidence" value="ECO:0007669"/>
    <property type="project" value="TreeGrafter"/>
</dbReference>
<gene>
    <name evidence="7" type="ORF">COCSUDRAFT_34821</name>
</gene>
<dbReference type="EMBL" id="AGSI01000001">
    <property type="protein sequence ID" value="EIE27428.1"/>
    <property type="molecule type" value="Genomic_DNA"/>
</dbReference>
<dbReference type="PROSITE" id="PS00674">
    <property type="entry name" value="AAA"/>
    <property type="match status" value="1"/>
</dbReference>
<evidence type="ECO:0000259" key="6">
    <source>
        <dbReference type="SMART" id="SM00382"/>
    </source>
</evidence>
<comment type="caution">
    <text evidence="7">The sequence shown here is derived from an EMBL/GenBank/DDBJ whole genome shotgun (WGS) entry which is preliminary data.</text>
</comment>
<evidence type="ECO:0000256" key="1">
    <source>
        <dbReference type="ARBA" id="ARBA00006914"/>
    </source>
</evidence>
<name>I0Z9V9_COCSC</name>
<evidence type="ECO:0000313" key="8">
    <source>
        <dbReference type="Proteomes" id="UP000007264"/>
    </source>
</evidence>
<dbReference type="Gene3D" id="1.10.8.60">
    <property type="match status" value="1"/>
</dbReference>
<dbReference type="KEGG" id="csl:COCSUDRAFT_34821"/>
<dbReference type="GO" id="GO:0042393">
    <property type="term" value="F:histone binding"/>
    <property type="evidence" value="ECO:0007669"/>
    <property type="project" value="TreeGrafter"/>
</dbReference>
<proteinExistence type="inferred from homology"/>
<dbReference type="GO" id="GO:0003682">
    <property type="term" value="F:chromatin binding"/>
    <property type="evidence" value="ECO:0007669"/>
    <property type="project" value="TreeGrafter"/>
</dbReference>
<comment type="similarity">
    <text evidence="1 5">Belongs to the AAA ATPase family.</text>
</comment>
<dbReference type="eggNOG" id="KOG0732">
    <property type="taxonomic scope" value="Eukaryota"/>
</dbReference>
<dbReference type="FunFam" id="3.40.50.300:FF:000061">
    <property type="entry name" value="ATPase family, AAA domain-containing 2"/>
    <property type="match status" value="1"/>
</dbReference>
<dbReference type="GeneID" id="17045443"/>
<dbReference type="OrthoDB" id="1877876at2759"/>
<keyword evidence="4" id="KW-0103">Bromodomain</keyword>
<evidence type="ECO:0000256" key="5">
    <source>
        <dbReference type="RuleBase" id="RU003651"/>
    </source>
</evidence>
<dbReference type="InterPro" id="IPR027417">
    <property type="entry name" value="P-loop_NTPase"/>
</dbReference>
<keyword evidence="3 5" id="KW-0067">ATP-binding</keyword>
<organism evidence="7 8">
    <name type="scientific">Coccomyxa subellipsoidea (strain C-169)</name>
    <name type="common">Green microalga</name>
    <dbReference type="NCBI Taxonomy" id="574566"/>
    <lineage>
        <taxon>Eukaryota</taxon>
        <taxon>Viridiplantae</taxon>
        <taxon>Chlorophyta</taxon>
        <taxon>core chlorophytes</taxon>
        <taxon>Trebouxiophyceae</taxon>
        <taxon>Trebouxiophyceae incertae sedis</taxon>
        <taxon>Coccomyxaceae</taxon>
        <taxon>Coccomyxa</taxon>
        <taxon>Coccomyxa subellipsoidea</taxon>
    </lineage>
</organism>